<dbReference type="Proteomes" id="UP001057402">
    <property type="component" value="Chromosome 1"/>
</dbReference>
<protein>
    <submittedName>
        <fullName evidence="1">Uncharacterized protein</fullName>
    </submittedName>
</protein>
<evidence type="ECO:0000313" key="2">
    <source>
        <dbReference type="Proteomes" id="UP001057402"/>
    </source>
</evidence>
<comment type="caution">
    <text evidence="1">The sequence shown here is derived from an EMBL/GenBank/DDBJ whole genome shotgun (WGS) entry which is preliminary data.</text>
</comment>
<organism evidence="1 2">
    <name type="scientific">Melastoma candidum</name>
    <dbReference type="NCBI Taxonomy" id="119954"/>
    <lineage>
        <taxon>Eukaryota</taxon>
        <taxon>Viridiplantae</taxon>
        <taxon>Streptophyta</taxon>
        <taxon>Embryophyta</taxon>
        <taxon>Tracheophyta</taxon>
        <taxon>Spermatophyta</taxon>
        <taxon>Magnoliopsida</taxon>
        <taxon>eudicotyledons</taxon>
        <taxon>Gunneridae</taxon>
        <taxon>Pentapetalae</taxon>
        <taxon>rosids</taxon>
        <taxon>malvids</taxon>
        <taxon>Myrtales</taxon>
        <taxon>Melastomataceae</taxon>
        <taxon>Melastomatoideae</taxon>
        <taxon>Melastomateae</taxon>
        <taxon>Melastoma</taxon>
    </lineage>
</organism>
<sequence>MGFLTLTSAGAAFLVIGTVESLSTSLQISPSDPRPLSSTPPSKTSSSKTITASPVYHLLLAAVSLLFILSSLASSLTSSKHDRVNSPLHLQTLAVSSLFFFYSLSRAASALPPLSLPLPHTLLDLILAFAFAEEFLLFYLQRKDTIGIENRYYDLMLLPIAVCLFSTLLGLKPARSARSLSYLRLSRGMGLVLQGTWFFQMSLSFFTDLIAHGCELHEKSGGSNYTIRCKGHPEYHRGRAIATLQFNCHLAMLVAVGVTIFSFVVKRSGGEIGREGFSRDRWLGESEEEVRYFQVGRGVGQFTLDSDEDNDDSGHNYHAGGSGNGNEIREEKDESKTKQGCAVEMSTINGHDSPQ</sequence>
<keyword evidence="2" id="KW-1185">Reference proteome</keyword>
<evidence type="ECO:0000313" key="1">
    <source>
        <dbReference type="EMBL" id="KAI4387761.1"/>
    </source>
</evidence>
<dbReference type="EMBL" id="CM042880">
    <property type="protein sequence ID" value="KAI4387761.1"/>
    <property type="molecule type" value="Genomic_DNA"/>
</dbReference>
<proteinExistence type="predicted"/>
<accession>A0ACB9SB60</accession>
<gene>
    <name evidence="1" type="ORF">MLD38_000167</name>
</gene>
<reference evidence="2" key="1">
    <citation type="journal article" date="2023" name="Front. Plant Sci.">
        <title>Chromosomal-level genome assembly of Melastoma candidum provides insights into trichome evolution.</title>
        <authorList>
            <person name="Zhong Y."/>
            <person name="Wu W."/>
            <person name="Sun C."/>
            <person name="Zou P."/>
            <person name="Liu Y."/>
            <person name="Dai S."/>
            <person name="Zhou R."/>
        </authorList>
    </citation>
    <scope>NUCLEOTIDE SEQUENCE [LARGE SCALE GENOMIC DNA]</scope>
</reference>
<name>A0ACB9SB60_9MYRT</name>